<dbReference type="InterPro" id="IPR032466">
    <property type="entry name" value="Metal_Hydrolase"/>
</dbReference>
<evidence type="ECO:0000256" key="3">
    <source>
        <dbReference type="ARBA" id="ARBA00008397"/>
    </source>
</evidence>
<dbReference type="EC" id="5.3.1.12" evidence="4 7"/>
<dbReference type="Proteomes" id="UP001209229">
    <property type="component" value="Unassembled WGS sequence"/>
</dbReference>
<sequence>MKTFIDKDFILSNETAKKLYHEYAENLPIIDYHCHISPQQIADDVKFENITQIWLYGDHYKWRAMRTNGIPENEITGDVSDWDKFYNWAKTVPFTLRNPLYHWTHLELKKPFGVEEILDEKSAKSIWEACNAKLQTPEFSCKGLIKQANVEIICTTDDPVDSLEYHKKIKDSGFETKVLPTWRADKTMAIDNLNDFNAYMNTLAEVSGVAIESYDDFLKALQIRQDFFAEMGCKLSDHGLDRFFCDEYTIDEIKAIFAKARKGEALTSVEINKYKSAVLYQLAVMDHAKGWTQQFHIGAIRNNNTFMYNKLGADTGFDSIGDDLVARDMSKFLNSLATEEKLTKTILYNLNPSHNEVYATMLGNFQDGSVAGKIQWGSGWWFLDQKDGMEKQMNALSMLGLLSRFVGMLTDSRSFLSYSRHEYFRRILCNLLGEDVEKGLIPNDMELLKTYVENICYYNAKNYFNF</sequence>
<dbReference type="GO" id="GO:0019698">
    <property type="term" value="P:D-galacturonate catabolic process"/>
    <property type="evidence" value="ECO:0007669"/>
    <property type="project" value="TreeGrafter"/>
</dbReference>
<evidence type="ECO:0000313" key="9">
    <source>
        <dbReference type="Proteomes" id="UP001209229"/>
    </source>
</evidence>
<dbReference type="EMBL" id="JAPDPJ010000002">
    <property type="protein sequence ID" value="MCW3785301.1"/>
    <property type="molecule type" value="Genomic_DNA"/>
</dbReference>
<keyword evidence="6 7" id="KW-0413">Isomerase</keyword>
<protein>
    <recommendedName>
        <fullName evidence="5 7">Uronate isomerase</fullName>
        <ecNumber evidence="4 7">5.3.1.12</ecNumber>
    </recommendedName>
    <alternativeName>
        <fullName evidence="7">Glucuronate isomerase</fullName>
    </alternativeName>
    <alternativeName>
        <fullName evidence="7">Uronic isomerase</fullName>
    </alternativeName>
</protein>
<dbReference type="GO" id="GO:0008880">
    <property type="term" value="F:glucuronate isomerase activity"/>
    <property type="evidence" value="ECO:0007669"/>
    <property type="project" value="UniProtKB-UniRule"/>
</dbReference>
<evidence type="ECO:0000256" key="6">
    <source>
        <dbReference type="ARBA" id="ARBA00023235"/>
    </source>
</evidence>
<evidence type="ECO:0000256" key="4">
    <source>
        <dbReference type="ARBA" id="ARBA00012546"/>
    </source>
</evidence>
<comment type="pathway">
    <text evidence="2 7">Carbohydrate metabolism; pentose and glucuronate interconversion.</text>
</comment>
<dbReference type="InterPro" id="IPR003766">
    <property type="entry name" value="Uronate_isomerase"/>
</dbReference>
<keyword evidence="9" id="KW-1185">Reference proteome</keyword>
<dbReference type="NCBIfam" id="NF002794">
    <property type="entry name" value="PRK02925.1"/>
    <property type="match status" value="1"/>
</dbReference>
<comment type="catalytic activity">
    <reaction evidence="1 7">
        <text>D-glucuronate = D-fructuronate</text>
        <dbReference type="Rhea" id="RHEA:13049"/>
        <dbReference type="ChEBI" id="CHEBI:58720"/>
        <dbReference type="ChEBI" id="CHEBI:59863"/>
        <dbReference type="EC" id="5.3.1.12"/>
    </reaction>
</comment>
<evidence type="ECO:0000256" key="7">
    <source>
        <dbReference type="HAMAP-Rule" id="MF_00675"/>
    </source>
</evidence>
<evidence type="ECO:0000256" key="1">
    <source>
        <dbReference type="ARBA" id="ARBA00001165"/>
    </source>
</evidence>
<dbReference type="PANTHER" id="PTHR30068:SF4">
    <property type="entry name" value="URONATE ISOMERASE"/>
    <property type="match status" value="1"/>
</dbReference>
<dbReference type="SUPFAM" id="SSF51556">
    <property type="entry name" value="Metallo-dependent hydrolases"/>
    <property type="match status" value="1"/>
</dbReference>
<proteinExistence type="inferred from homology"/>
<evidence type="ECO:0000313" key="8">
    <source>
        <dbReference type="EMBL" id="MCW3785301.1"/>
    </source>
</evidence>
<accession>A0AAE3M1P1</accession>
<dbReference type="GO" id="GO:0042840">
    <property type="term" value="P:D-glucuronate catabolic process"/>
    <property type="evidence" value="ECO:0007669"/>
    <property type="project" value="TreeGrafter"/>
</dbReference>
<dbReference type="RefSeq" id="WP_301188873.1">
    <property type="nucleotide sequence ID" value="NZ_JAPDPJ010000002.1"/>
</dbReference>
<organism evidence="8 9">
    <name type="scientific">Plebeiibacterium sediminum</name>
    <dbReference type="NCBI Taxonomy" id="2992112"/>
    <lineage>
        <taxon>Bacteria</taxon>
        <taxon>Pseudomonadati</taxon>
        <taxon>Bacteroidota</taxon>
        <taxon>Bacteroidia</taxon>
        <taxon>Marinilabiliales</taxon>
        <taxon>Marinilabiliaceae</taxon>
        <taxon>Plebeiibacterium</taxon>
    </lineage>
</organism>
<dbReference type="PANTHER" id="PTHR30068">
    <property type="entry name" value="URONATE ISOMERASE"/>
    <property type="match status" value="1"/>
</dbReference>
<evidence type="ECO:0000256" key="5">
    <source>
        <dbReference type="ARBA" id="ARBA00020555"/>
    </source>
</evidence>
<gene>
    <name evidence="7 8" type="primary">uxaC</name>
    <name evidence="8" type="ORF">OM075_02425</name>
</gene>
<comment type="catalytic activity">
    <reaction evidence="7">
        <text>aldehydo-D-galacturonate = keto-D-tagaturonate</text>
        <dbReference type="Rhea" id="RHEA:27702"/>
        <dbReference type="ChEBI" id="CHEBI:12952"/>
        <dbReference type="ChEBI" id="CHEBI:17886"/>
    </reaction>
</comment>
<dbReference type="Pfam" id="PF02614">
    <property type="entry name" value="UxaC"/>
    <property type="match status" value="1"/>
</dbReference>
<reference evidence="8" key="1">
    <citation type="submission" date="2022-10" db="EMBL/GenBank/DDBJ databases">
        <authorList>
            <person name="Yu W.X."/>
        </authorList>
    </citation>
    <scope>NUCLEOTIDE SEQUENCE</scope>
    <source>
        <strain evidence="8">AAT</strain>
    </source>
</reference>
<dbReference type="AlphaFoldDB" id="A0AAE3M1P1"/>
<name>A0AAE3M1P1_9BACT</name>
<comment type="caution">
    <text evidence="8">The sequence shown here is derived from an EMBL/GenBank/DDBJ whole genome shotgun (WGS) entry which is preliminary data.</text>
</comment>
<dbReference type="Gene3D" id="1.10.2020.10">
    <property type="entry name" value="uronate isomerase, domain 2, chain A"/>
    <property type="match status" value="1"/>
</dbReference>
<dbReference type="Gene3D" id="3.20.20.140">
    <property type="entry name" value="Metal-dependent hydrolases"/>
    <property type="match status" value="1"/>
</dbReference>
<dbReference type="HAMAP" id="MF_00675">
    <property type="entry name" value="UxaC"/>
    <property type="match status" value="1"/>
</dbReference>
<comment type="similarity">
    <text evidence="3 7">Belongs to the metallo-dependent hydrolases superfamily. Uronate isomerase family.</text>
</comment>
<evidence type="ECO:0000256" key="2">
    <source>
        <dbReference type="ARBA" id="ARBA00004892"/>
    </source>
</evidence>